<evidence type="ECO:0000256" key="3">
    <source>
        <dbReference type="ARBA" id="ARBA00022692"/>
    </source>
</evidence>
<dbReference type="InterPro" id="IPR025857">
    <property type="entry name" value="MacB_PCD"/>
</dbReference>
<feature type="domain" description="ABC3 transporter permease C-terminal" evidence="7">
    <location>
        <begin position="260"/>
        <end position="381"/>
    </location>
</feature>
<accession>A0AAW4L2Y3</accession>
<keyword evidence="10" id="KW-1185">Reference proteome</keyword>
<evidence type="ECO:0000256" key="4">
    <source>
        <dbReference type="ARBA" id="ARBA00022989"/>
    </source>
</evidence>
<dbReference type="Proteomes" id="UP000811899">
    <property type="component" value="Unassembled WGS sequence"/>
</dbReference>
<dbReference type="PANTHER" id="PTHR30572:SF15">
    <property type="entry name" value="ABC TRANSPORTER PERMEASE"/>
    <property type="match status" value="1"/>
</dbReference>
<reference evidence="9 10" key="1">
    <citation type="submission" date="2021-05" db="EMBL/GenBank/DDBJ databases">
        <title>The draft genome of Geobacter pelophilus DSM 12255.</title>
        <authorList>
            <person name="Xu Z."/>
            <person name="Masuda Y."/>
            <person name="Itoh H."/>
            <person name="Senoo K."/>
        </authorList>
    </citation>
    <scope>NUCLEOTIDE SEQUENCE [LARGE SCALE GENOMIC DNA]</scope>
    <source>
        <strain evidence="9 10">DSM 12255</strain>
    </source>
</reference>
<evidence type="ECO:0000313" key="10">
    <source>
        <dbReference type="Proteomes" id="UP000811899"/>
    </source>
</evidence>
<feature type="transmembrane region" description="Helical" evidence="6">
    <location>
        <begin position="301"/>
        <end position="324"/>
    </location>
</feature>
<evidence type="ECO:0000256" key="6">
    <source>
        <dbReference type="SAM" id="Phobius"/>
    </source>
</evidence>
<dbReference type="RefSeq" id="WP_214172272.1">
    <property type="nucleotide sequence ID" value="NZ_JAHCVJ010000006.1"/>
</dbReference>
<dbReference type="GO" id="GO:0005886">
    <property type="term" value="C:plasma membrane"/>
    <property type="evidence" value="ECO:0007669"/>
    <property type="project" value="UniProtKB-SubCell"/>
</dbReference>
<keyword evidence="4 6" id="KW-1133">Transmembrane helix</keyword>
<gene>
    <name evidence="9" type="ORF">KI809_14390</name>
</gene>
<keyword evidence="3 6" id="KW-0812">Transmembrane</keyword>
<comment type="subcellular location">
    <subcellularLocation>
        <location evidence="1">Cell membrane</location>
        <topology evidence="1">Multi-pass membrane protein</topology>
    </subcellularLocation>
</comment>
<evidence type="ECO:0000256" key="5">
    <source>
        <dbReference type="ARBA" id="ARBA00023136"/>
    </source>
</evidence>
<dbReference type="Pfam" id="PF02687">
    <property type="entry name" value="FtsX"/>
    <property type="match status" value="1"/>
</dbReference>
<feature type="domain" description="MacB-like periplasmic core" evidence="8">
    <location>
        <begin position="19"/>
        <end position="227"/>
    </location>
</feature>
<feature type="transmembrane region" description="Helical" evidence="6">
    <location>
        <begin position="345"/>
        <end position="371"/>
    </location>
</feature>
<dbReference type="InterPro" id="IPR050250">
    <property type="entry name" value="Macrolide_Exporter_MacB"/>
</dbReference>
<dbReference type="InterPro" id="IPR003838">
    <property type="entry name" value="ABC3_permease_C"/>
</dbReference>
<dbReference type="GO" id="GO:0022857">
    <property type="term" value="F:transmembrane transporter activity"/>
    <property type="evidence" value="ECO:0007669"/>
    <property type="project" value="TreeGrafter"/>
</dbReference>
<dbReference type="EMBL" id="JAHCVJ010000006">
    <property type="protein sequence ID" value="MBT0665494.1"/>
    <property type="molecule type" value="Genomic_DNA"/>
</dbReference>
<feature type="transmembrane region" description="Helical" evidence="6">
    <location>
        <begin position="256"/>
        <end position="281"/>
    </location>
</feature>
<keyword evidence="2" id="KW-1003">Cell membrane</keyword>
<dbReference type="Pfam" id="PF12704">
    <property type="entry name" value="MacB_PCD"/>
    <property type="match status" value="1"/>
</dbReference>
<evidence type="ECO:0000259" key="7">
    <source>
        <dbReference type="Pfam" id="PF02687"/>
    </source>
</evidence>
<protein>
    <submittedName>
        <fullName evidence="9">ABC transporter permease</fullName>
    </submittedName>
</protein>
<name>A0AAW4L2Y3_9BACT</name>
<dbReference type="PANTHER" id="PTHR30572">
    <property type="entry name" value="MEMBRANE COMPONENT OF TRANSPORTER-RELATED"/>
    <property type="match status" value="1"/>
</dbReference>
<dbReference type="AlphaFoldDB" id="A0AAW4L2Y3"/>
<sequence length="388" mass="42333">MPIPISYSFRNLWTRRLTTVLTAFGMALVVYVFSATLMLSEGLRKTLISTGSPDNVVVIRKGSQSEVQSGVERNQASIVESRPEVAIGPDGRRLLAKELVVLINIPKRISGKPSNVVIRGVSETSLLLRPQVKLISGRMPRSGSVEVIAGKNIAERFKGGGLGETLRFGMRNWKVVGVFDAGATGFSSEIWGDVDQLMQAFRRPVYSSVLFRERDPLQFASLKESIETDPRLTVEAKTETRYYEDQSEAMATFLRIMGIALTVIFSIGAVIGAMITMYAAVANRVTEIGTLRALGFTRGSILAAFVFEALFLGLIGGLLGLFFASFMQLITISTMNWQSFSELAFSFTLTPAIIGESLLFAVFMGLAGGLLPAFRAARMNIVDALRST</sequence>
<evidence type="ECO:0000313" key="9">
    <source>
        <dbReference type="EMBL" id="MBT0665494.1"/>
    </source>
</evidence>
<evidence type="ECO:0000256" key="1">
    <source>
        <dbReference type="ARBA" id="ARBA00004651"/>
    </source>
</evidence>
<feature type="transmembrane region" description="Helical" evidence="6">
    <location>
        <begin position="20"/>
        <end position="39"/>
    </location>
</feature>
<evidence type="ECO:0000259" key="8">
    <source>
        <dbReference type="Pfam" id="PF12704"/>
    </source>
</evidence>
<comment type="caution">
    <text evidence="9">The sequence shown here is derived from an EMBL/GenBank/DDBJ whole genome shotgun (WGS) entry which is preliminary data.</text>
</comment>
<organism evidence="9 10">
    <name type="scientific">Geoanaerobacter pelophilus</name>
    <dbReference type="NCBI Taxonomy" id="60036"/>
    <lineage>
        <taxon>Bacteria</taxon>
        <taxon>Pseudomonadati</taxon>
        <taxon>Thermodesulfobacteriota</taxon>
        <taxon>Desulfuromonadia</taxon>
        <taxon>Geobacterales</taxon>
        <taxon>Geobacteraceae</taxon>
        <taxon>Geoanaerobacter</taxon>
    </lineage>
</organism>
<keyword evidence="5 6" id="KW-0472">Membrane</keyword>
<evidence type="ECO:0000256" key="2">
    <source>
        <dbReference type="ARBA" id="ARBA00022475"/>
    </source>
</evidence>
<proteinExistence type="predicted"/>